<name>A0ABN2AIV8_9ACTN</name>
<accession>A0ABN2AIV8</accession>
<evidence type="ECO:0000313" key="2">
    <source>
        <dbReference type="Proteomes" id="UP001501470"/>
    </source>
</evidence>
<gene>
    <name evidence="1" type="ORF">GCM10009827_037350</name>
</gene>
<protein>
    <recommendedName>
        <fullName evidence="3">Cytotoxic translational repressor of toxin-antitoxin stability system</fullName>
    </recommendedName>
</protein>
<evidence type="ECO:0000313" key="1">
    <source>
        <dbReference type="EMBL" id="GAA1518675.1"/>
    </source>
</evidence>
<evidence type="ECO:0008006" key="3">
    <source>
        <dbReference type="Google" id="ProtNLM"/>
    </source>
</evidence>
<proteinExistence type="predicted"/>
<dbReference type="Proteomes" id="UP001501470">
    <property type="component" value="Unassembled WGS sequence"/>
</dbReference>
<comment type="caution">
    <text evidence="1">The sequence shown here is derived from an EMBL/GenBank/DDBJ whole genome shotgun (WGS) entry which is preliminary data.</text>
</comment>
<reference evidence="1 2" key="1">
    <citation type="journal article" date="2019" name="Int. J. Syst. Evol. Microbiol.">
        <title>The Global Catalogue of Microorganisms (GCM) 10K type strain sequencing project: providing services to taxonomists for standard genome sequencing and annotation.</title>
        <authorList>
            <consortium name="The Broad Institute Genomics Platform"/>
            <consortium name="The Broad Institute Genome Sequencing Center for Infectious Disease"/>
            <person name="Wu L."/>
            <person name="Ma J."/>
        </authorList>
    </citation>
    <scope>NUCLEOTIDE SEQUENCE [LARGE SCALE GENOMIC DNA]</scope>
    <source>
        <strain evidence="1 2">JCM 15933</strain>
    </source>
</reference>
<organism evidence="1 2">
    <name type="scientific">Dactylosporangium maewongense</name>
    <dbReference type="NCBI Taxonomy" id="634393"/>
    <lineage>
        <taxon>Bacteria</taxon>
        <taxon>Bacillati</taxon>
        <taxon>Actinomycetota</taxon>
        <taxon>Actinomycetes</taxon>
        <taxon>Micromonosporales</taxon>
        <taxon>Micromonosporaceae</taxon>
        <taxon>Dactylosporangium</taxon>
    </lineage>
</organism>
<keyword evidence="2" id="KW-1185">Reference proteome</keyword>
<dbReference type="RefSeq" id="WP_344503216.1">
    <property type="nucleotide sequence ID" value="NZ_BAAAQD010000006.1"/>
</dbReference>
<sequence>MRHPAPTRQDHERFCQVDGWVRVRDAHGRTGTHHLIFELTLKDGRTLRTRISHPPDRTGYGPALWAHILSDQLQVSEAEFWACVRDGARPDRGEPVRRQPSLPADLVHLLITRVGVDERAVAAMTRDEALDRLRRFWSEGG</sequence>
<dbReference type="EMBL" id="BAAAQD010000006">
    <property type="protein sequence ID" value="GAA1518675.1"/>
    <property type="molecule type" value="Genomic_DNA"/>
</dbReference>